<dbReference type="eggNOG" id="COG4552">
    <property type="taxonomic scope" value="Bacteria"/>
</dbReference>
<dbReference type="SUPFAM" id="SSF55729">
    <property type="entry name" value="Acyl-CoA N-acyltransferases (Nat)"/>
    <property type="match status" value="1"/>
</dbReference>
<accession>D6TJG3</accession>
<organism evidence="1 2">
    <name type="scientific">Ktedonobacter racemifer DSM 44963</name>
    <dbReference type="NCBI Taxonomy" id="485913"/>
    <lineage>
        <taxon>Bacteria</taxon>
        <taxon>Bacillati</taxon>
        <taxon>Chloroflexota</taxon>
        <taxon>Ktedonobacteria</taxon>
        <taxon>Ktedonobacterales</taxon>
        <taxon>Ktedonobacteraceae</taxon>
        <taxon>Ktedonobacter</taxon>
    </lineage>
</organism>
<evidence type="ECO:0000313" key="2">
    <source>
        <dbReference type="Proteomes" id="UP000004508"/>
    </source>
</evidence>
<keyword evidence="2" id="KW-1185">Reference proteome</keyword>
<name>D6TJG3_KTERA</name>
<reference evidence="1 2" key="1">
    <citation type="journal article" date="2011" name="Stand. Genomic Sci.">
        <title>Non-contiguous finished genome sequence and contextual data of the filamentous soil bacterium Ktedonobacter racemifer type strain (SOSP1-21).</title>
        <authorList>
            <person name="Chang Y.J."/>
            <person name="Land M."/>
            <person name="Hauser L."/>
            <person name="Chertkov O."/>
            <person name="Del Rio T.G."/>
            <person name="Nolan M."/>
            <person name="Copeland A."/>
            <person name="Tice H."/>
            <person name="Cheng J.F."/>
            <person name="Lucas S."/>
            <person name="Han C."/>
            <person name="Goodwin L."/>
            <person name="Pitluck S."/>
            <person name="Ivanova N."/>
            <person name="Ovchinikova G."/>
            <person name="Pati A."/>
            <person name="Chen A."/>
            <person name="Palaniappan K."/>
            <person name="Mavromatis K."/>
            <person name="Liolios K."/>
            <person name="Brettin T."/>
            <person name="Fiebig A."/>
            <person name="Rohde M."/>
            <person name="Abt B."/>
            <person name="Goker M."/>
            <person name="Detter J.C."/>
            <person name="Woyke T."/>
            <person name="Bristow J."/>
            <person name="Eisen J.A."/>
            <person name="Markowitz V."/>
            <person name="Hugenholtz P."/>
            <person name="Kyrpides N.C."/>
            <person name="Klenk H.P."/>
            <person name="Lapidus A."/>
        </authorList>
    </citation>
    <scope>NUCLEOTIDE SEQUENCE [LARGE SCALE GENOMIC DNA]</scope>
    <source>
        <strain evidence="2">DSM 44963</strain>
    </source>
</reference>
<comment type="caution">
    <text evidence="1">The sequence shown here is derived from an EMBL/GenBank/DDBJ whole genome shotgun (WGS) entry which is preliminary data.</text>
</comment>
<dbReference type="AlphaFoldDB" id="D6TJG3"/>
<evidence type="ECO:0000313" key="1">
    <source>
        <dbReference type="EMBL" id="EFH89570.1"/>
    </source>
</evidence>
<gene>
    <name evidence="1" type="ORF">Krac_11135</name>
</gene>
<dbReference type="EMBL" id="ADVG01000001">
    <property type="protein sequence ID" value="EFH89570.1"/>
    <property type="molecule type" value="Genomic_DNA"/>
</dbReference>
<proteinExistence type="predicted"/>
<dbReference type="Proteomes" id="UP000004508">
    <property type="component" value="Unassembled WGS sequence"/>
</dbReference>
<evidence type="ECO:0008006" key="3">
    <source>
        <dbReference type="Google" id="ProtNLM"/>
    </source>
</evidence>
<sequence length="453" mass="50778">MHSQTAASSSYRKELGDGLVLRWSTPADTERLTQLAAHVFRDKAEEPPNEDMGAYARALMQGDHPLMSSYDFGLVEDTHKEGNPVVACACLWRHEWEYEGLRFPVGRPEIVASDPQYRNRGLIRELFALLHARSESEGHPVQAITGIPYFYRQFGYEYALDLGGSCTINLALLPQLKAGGQETCQLRSATRADIDFIQHCYTRRQADSIVWNSLPDAFWQYHIDAWHQVPLNVHNDLQLILDPAGERLGYVFAMARRGGPRFTVWAMDIAPGVNAQQVMPSLLHALKALGEQAIVTQTNVGPLQKLSLSLGGSHPLYTVISKQLVPVINKPYAWYVRVHDLPAFLYRLAPVLERRLAASALAGYSGDLKLNFYRDGVQLTFKAGKLEQVTPWRVPTYEANASASFAPLVFLQLLFGYRKLEDLRYAFPDTNVADEAEALLGVLFPTRPSFVFG</sequence>
<dbReference type="Gene3D" id="3.40.630.30">
    <property type="match status" value="1"/>
</dbReference>
<dbReference type="OrthoDB" id="157327at2"/>
<dbReference type="InterPro" id="IPR016181">
    <property type="entry name" value="Acyl_CoA_acyltransferase"/>
</dbReference>
<dbReference type="Pfam" id="PF13527">
    <property type="entry name" value="Acetyltransf_9"/>
    <property type="match status" value="1"/>
</dbReference>
<protein>
    <recommendedName>
        <fullName evidence="3">GCN5-related N-acetyltransferase</fullName>
    </recommendedName>
</protein>
<dbReference type="InParanoid" id="D6TJG3"/>
<dbReference type="RefSeq" id="WP_007906265.1">
    <property type="nucleotide sequence ID" value="NZ_ADVG01000001.1"/>
</dbReference>